<reference evidence="1 2" key="1">
    <citation type="submission" date="2020-08" db="EMBL/GenBank/DDBJ databases">
        <title>Genomic Encyclopedia of Type Strains, Phase IV (KMG-IV): sequencing the most valuable type-strain genomes for metagenomic binning, comparative biology and taxonomic classification.</title>
        <authorList>
            <person name="Goeker M."/>
        </authorList>
    </citation>
    <scope>NUCLEOTIDE SEQUENCE [LARGE SCALE GENOMIC DNA]</scope>
    <source>
        <strain evidence="1 2">DSM 102235</strain>
    </source>
</reference>
<organism evidence="1 2">
    <name type="scientific">Sagittula marina</name>
    <dbReference type="NCBI Taxonomy" id="943940"/>
    <lineage>
        <taxon>Bacteria</taxon>
        <taxon>Pseudomonadati</taxon>
        <taxon>Pseudomonadota</taxon>
        <taxon>Alphaproteobacteria</taxon>
        <taxon>Rhodobacterales</taxon>
        <taxon>Roseobacteraceae</taxon>
        <taxon>Sagittula</taxon>
    </lineage>
</organism>
<sequence>MKDSKEADRFNGKWGVITVNERLPSRGEQIARARAWGVTESMLGRRDISALIIDDVTGKRTTNWPGLLAARASFLDTMGAILPAGDQVFFATPLCVGFSPSHARQTIERLWSCGMMVYVHTVRGNGSALYAEGDDITDLLEMVAAEQNAANVRKSRNKS</sequence>
<gene>
    <name evidence="1" type="ORF">GGQ68_002537</name>
</gene>
<accession>A0A7W6DP53</accession>
<evidence type="ECO:0000313" key="2">
    <source>
        <dbReference type="Proteomes" id="UP000541426"/>
    </source>
</evidence>
<comment type="caution">
    <text evidence="1">The sequence shown here is derived from an EMBL/GenBank/DDBJ whole genome shotgun (WGS) entry which is preliminary data.</text>
</comment>
<name>A0A7W6DP53_9RHOB</name>
<evidence type="ECO:0008006" key="3">
    <source>
        <dbReference type="Google" id="ProtNLM"/>
    </source>
</evidence>
<dbReference type="AlphaFoldDB" id="A0A7W6DP53"/>
<evidence type="ECO:0000313" key="1">
    <source>
        <dbReference type="EMBL" id="MBB3986199.1"/>
    </source>
</evidence>
<dbReference type="EMBL" id="JACIEJ010000005">
    <property type="protein sequence ID" value="MBB3986199.1"/>
    <property type="molecule type" value="Genomic_DNA"/>
</dbReference>
<keyword evidence="2" id="KW-1185">Reference proteome</keyword>
<proteinExistence type="predicted"/>
<dbReference type="RefSeq" id="WP_183966373.1">
    <property type="nucleotide sequence ID" value="NZ_BAABBZ010000007.1"/>
</dbReference>
<protein>
    <recommendedName>
        <fullName evidence="3">Resolvase/invertase-type recombinase catalytic domain-containing protein</fullName>
    </recommendedName>
</protein>
<dbReference type="Proteomes" id="UP000541426">
    <property type="component" value="Unassembled WGS sequence"/>
</dbReference>